<dbReference type="AlphaFoldDB" id="A0A173YTG9"/>
<reference evidence="2 7" key="1">
    <citation type="submission" date="2015-09" db="EMBL/GenBank/DDBJ databases">
        <authorList>
            <consortium name="Pathogen Informatics"/>
        </authorList>
    </citation>
    <scope>NUCLEOTIDE SEQUENCE [LARGE SCALE GENOMIC DNA]</scope>
    <source>
        <strain evidence="2 7">2789STDY5608837</strain>
    </source>
</reference>
<dbReference type="PIRSF" id="PIRSF029895">
    <property type="entry name" value="SpoIV"/>
    <property type="match status" value="1"/>
</dbReference>
<evidence type="ECO:0000313" key="4">
    <source>
        <dbReference type="EMBL" id="RGV65056.1"/>
    </source>
</evidence>
<dbReference type="Proteomes" id="UP000283928">
    <property type="component" value="Unassembled WGS sequence"/>
</dbReference>
<keyword evidence="1" id="KW-1133">Transmembrane helix</keyword>
<dbReference type="EMBL" id="CYZD01000002">
    <property type="protein sequence ID" value="CUN67472.1"/>
    <property type="molecule type" value="Genomic_DNA"/>
</dbReference>
<dbReference type="Proteomes" id="UP000284267">
    <property type="component" value="Unassembled WGS sequence"/>
</dbReference>
<accession>A0A173YTG9</accession>
<evidence type="ECO:0000313" key="2">
    <source>
        <dbReference type="EMBL" id="CUN67472.1"/>
    </source>
</evidence>
<protein>
    <submittedName>
        <fullName evidence="2">Sporulation protein YqfD</fullName>
    </submittedName>
</protein>
<feature type="transmembrane region" description="Helical" evidence="1">
    <location>
        <begin position="89"/>
        <end position="109"/>
    </location>
</feature>
<dbReference type="GeneID" id="79803937"/>
<dbReference type="RefSeq" id="WP_055065686.1">
    <property type="nucleotide sequence ID" value="NZ_CABJDZ010000004.1"/>
</dbReference>
<evidence type="ECO:0000313" key="8">
    <source>
        <dbReference type="Proteomes" id="UP000265828"/>
    </source>
</evidence>
<dbReference type="Proteomes" id="UP000095409">
    <property type="component" value="Unassembled WGS sequence"/>
</dbReference>
<organism evidence="2 7">
    <name type="scientific">Blautia obeum</name>
    <dbReference type="NCBI Taxonomy" id="40520"/>
    <lineage>
        <taxon>Bacteria</taxon>
        <taxon>Bacillati</taxon>
        <taxon>Bacillota</taxon>
        <taxon>Clostridia</taxon>
        <taxon>Lachnospirales</taxon>
        <taxon>Lachnospiraceae</taxon>
        <taxon>Blautia</taxon>
    </lineage>
</organism>
<dbReference type="Proteomes" id="UP000284242">
    <property type="component" value="Unassembled WGS sequence"/>
</dbReference>
<evidence type="ECO:0000256" key="1">
    <source>
        <dbReference type="SAM" id="Phobius"/>
    </source>
</evidence>
<dbReference type="EMBL" id="QROE01000004">
    <property type="protein sequence ID" value="RHK94963.1"/>
    <property type="molecule type" value="Genomic_DNA"/>
</dbReference>
<evidence type="ECO:0000313" key="9">
    <source>
        <dbReference type="Proteomes" id="UP000283928"/>
    </source>
</evidence>
<dbReference type="EMBL" id="QRVV01000012">
    <property type="protein sequence ID" value="RGS75012.1"/>
    <property type="molecule type" value="Genomic_DNA"/>
</dbReference>
<sequence length="408" mass="47700">MKKYAGFRNGYVRVRIYGEQTERFLNLCRAREIRISDLRRESELSLTGCLQIRDFFRLAPIHRKTKVKIHILEKHGLPFFFYRSKKRKAFFLGLLLCAGLLLFLSGRLWEIDVEGNVRNSTPEILDFLEQKGIRHGMAKERLSCSEIAAEIRKKYPDITWVSAKLEGTRLLLTVREGIFIQTTEEKDKSACDIMAERDGEIIKMITRSGLPRKKVGDLCKKGEILVSGILELKDDSQEVVKYEAVHADADIYIKRQKAYYHEIPMIYETYEWTGKKKKGIYLKAGRFYLEIADRTKNGWYQIAEEQKMYLTKSFQLPCSIGYITQNQYRKIKKEYTREEVKKLAWHTLQRYEEKLMQKGVQISANNVKIEIDHKTCVSKGFLEIIEKIGEETPVEIPEQPAERTTEDG</sequence>
<evidence type="ECO:0000313" key="5">
    <source>
        <dbReference type="EMBL" id="RHE71929.1"/>
    </source>
</evidence>
<evidence type="ECO:0000313" key="3">
    <source>
        <dbReference type="EMBL" id="RGS75012.1"/>
    </source>
</evidence>
<evidence type="ECO:0000313" key="10">
    <source>
        <dbReference type="Proteomes" id="UP000284242"/>
    </source>
</evidence>
<proteinExistence type="predicted"/>
<keyword evidence="1" id="KW-0812">Transmembrane</keyword>
<dbReference type="EMBL" id="QSKO01000021">
    <property type="protein sequence ID" value="RHE71929.1"/>
    <property type="molecule type" value="Genomic_DNA"/>
</dbReference>
<evidence type="ECO:0000313" key="7">
    <source>
        <dbReference type="Proteomes" id="UP000095409"/>
    </source>
</evidence>
<evidence type="ECO:0000313" key="11">
    <source>
        <dbReference type="Proteomes" id="UP000284267"/>
    </source>
</evidence>
<reference evidence="8 9" key="2">
    <citation type="submission" date="2018-08" db="EMBL/GenBank/DDBJ databases">
        <title>A genome reference for cultivated species of the human gut microbiota.</title>
        <authorList>
            <person name="Zou Y."/>
            <person name="Xue W."/>
            <person name="Luo G."/>
        </authorList>
    </citation>
    <scope>NUCLEOTIDE SEQUENCE [LARGE SCALE GENOMIC DNA]</scope>
    <source>
        <strain evidence="4 8">AF14-23</strain>
        <strain evidence="3 10">AF21-24</strain>
        <strain evidence="6 11">AF39-4</strain>
        <strain evidence="5 9">AM27-32LB</strain>
    </source>
</reference>
<dbReference type="Proteomes" id="UP000265828">
    <property type="component" value="Unassembled WGS sequence"/>
</dbReference>
<name>A0A173YTG9_9FIRM</name>
<keyword evidence="1" id="KW-0472">Membrane</keyword>
<evidence type="ECO:0000313" key="6">
    <source>
        <dbReference type="EMBL" id="RHK94963.1"/>
    </source>
</evidence>
<dbReference type="EMBL" id="QRZI01000003">
    <property type="protein sequence ID" value="RGV65056.1"/>
    <property type="molecule type" value="Genomic_DNA"/>
</dbReference>
<gene>
    <name evidence="6" type="ORF">DW040_09440</name>
    <name evidence="5" type="ORF">DW723_13080</name>
    <name evidence="4" type="ORF">DWW07_05245</name>
    <name evidence="3" type="ORF">DWX77_06315</name>
    <name evidence="2" type="ORF">ERS852394_00712</name>
</gene>
<dbReference type="Pfam" id="PF06898">
    <property type="entry name" value="YqfD"/>
    <property type="match status" value="1"/>
</dbReference>
<dbReference type="InterPro" id="IPR010690">
    <property type="entry name" value="YqfD"/>
</dbReference>